<keyword evidence="3" id="KW-0472">Membrane</keyword>
<name>A0A850F2T1_9BACL</name>
<accession>A0A850F2T1</accession>
<dbReference type="Pfam" id="PF07859">
    <property type="entry name" value="Abhydrolase_3"/>
    <property type="match status" value="1"/>
</dbReference>
<dbReference type="InterPro" id="IPR050300">
    <property type="entry name" value="GDXG_lipolytic_enzyme"/>
</dbReference>
<sequence>MENTDKRKKKSKIKYLYIGIGVLILVILVTLLYFVRPRGGEVSTSLRYNAFATFLELVNKSDSGSKDAAIEKQPYNPGKEADPSKKLRKEFSVSEETQDDGLKYYTLAPKSGGSGKSIFYLHGGGYTNEISAFHWQLISKLINKTGSTVIVPIYPLAQAQPYYDTFPMLLKLYNKALTTTAPDHLIVMGDSAGGGLALGLAELLNKEKLPQPSDIILFSPWLDASMSNPDIDDLEKVDPVLSKASLLRAAKLYAGGDDLKNYLLSPIYGDLKSLGKISVYVGTHEIFLPDARKLKAMADEQGIAINYTEYPEMFHAWIIFPIPEADKALDDVIKQVF</sequence>
<feature type="transmembrane region" description="Helical" evidence="3">
    <location>
        <begin position="15"/>
        <end position="35"/>
    </location>
</feature>
<protein>
    <submittedName>
        <fullName evidence="5">Alpha/beta hydrolase</fullName>
    </submittedName>
</protein>
<evidence type="ECO:0000256" key="2">
    <source>
        <dbReference type="SAM" id="MobiDB-lite"/>
    </source>
</evidence>
<keyword evidence="6" id="KW-1185">Reference proteome</keyword>
<dbReference type="PANTHER" id="PTHR48081">
    <property type="entry name" value="AB HYDROLASE SUPERFAMILY PROTEIN C4A8.06C"/>
    <property type="match status" value="1"/>
</dbReference>
<dbReference type="EMBL" id="JABWCS010000221">
    <property type="protein sequence ID" value="NUU64331.1"/>
    <property type="molecule type" value="Genomic_DNA"/>
</dbReference>
<keyword evidence="3" id="KW-0812">Transmembrane</keyword>
<gene>
    <name evidence="5" type="ORF">HPT30_28655</name>
</gene>
<dbReference type="Proteomes" id="UP000564806">
    <property type="component" value="Unassembled WGS sequence"/>
</dbReference>
<comment type="caution">
    <text evidence="5">The sequence shown here is derived from an EMBL/GenBank/DDBJ whole genome shotgun (WGS) entry which is preliminary data.</text>
</comment>
<dbReference type="Gene3D" id="3.40.50.1820">
    <property type="entry name" value="alpha/beta hydrolase"/>
    <property type="match status" value="1"/>
</dbReference>
<dbReference type="InterPro" id="IPR029058">
    <property type="entry name" value="AB_hydrolase_fold"/>
</dbReference>
<dbReference type="GO" id="GO:0016787">
    <property type="term" value="F:hydrolase activity"/>
    <property type="evidence" value="ECO:0007669"/>
    <property type="project" value="UniProtKB-KW"/>
</dbReference>
<feature type="compositionally biased region" description="Basic and acidic residues" evidence="2">
    <location>
        <begin position="79"/>
        <end position="90"/>
    </location>
</feature>
<keyword evidence="3" id="KW-1133">Transmembrane helix</keyword>
<evidence type="ECO:0000256" key="3">
    <source>
        <dbReference type="SAM" id="Phobius"/>
    </source>
</evidence>
<feature type="region of interest" description="Disordered" evidence="2">
    <location>
        <begin position="67"/>
        <end position="90"/>
    </location>
</feature>
<dbReference type="SUPFAM" id="SSF53474">
    <property type="entry name" value="alpha/beta-Hydrolases"/>
    <property type="match status" value="1"/>
</dbReference>
<feature type="domain" description="Alpha/beta hydrolase fold-3" evidence="4">
    <location>
        <begin position="118"/>
        <end position="318"/>
    </location>
</feature>
<evidence type="ECO:0000259" key="4">
    <source>
        <dbReference type="Pfam" id="PF07859"/>
    </source>
</evidence>
<reference evidence="5" key="1">
    <citation type="submission" date="2020-06" db="EMBL/GenBank/DDBJ databases">
        <title>Paenibacillus sp. nov., isolated from soil.</title>
        <authorList>
            <person name="Seo Y.L."/>
        </authorList>
    </citation>
    <scope>NUCLEOTIDE SEQUENCE [LARGE SCALE GENOMIC DNA]</scope>
    <source>
        <strain evidence="5">JW14</strain>
    </source>
</reference>
<dbReference type="PANTHER" id="PTHR48081:SF8">
    <property type="entry name" value="ALPHA_BETA HYDROLASE FOLD-3 DOMAIN-CONTAINING PROTEIN-RELATED"/>
    <property type="match status" value="1"/>
</dbReference>
<proteinExistence type="predicted"/>
<evidence type="ECO:0000256" key="1">
    <source>
        <dbReference type="ARBA" id="ARBA00022801"/>
    </source>
</evidence>
<dbReference type="AlphaFoldDB" id="A0A850F2T1"/>
<dbReference type="RefSeq" id="WP_175374652.1">
    <property type="nucleotide sequence ID" value="NZ_JABWCS010000221.1"/>
</dbReference>
<organism evidence="5 6">
    <name type="scientific">Paenibacillus agri</name>
    <dbReference type="NCBI Taxonomy" id="2744309"/>
    <lineage>
        <taxon>Bacteria</taxon>
        <taxon>Bacillati</taxon>
        <taxon>Bacillota</taxon>
        <taxon>Bacilli</taxon>
        <taxon>Bacillales</taxon>
        <taxon>Paenibacillaceae</taxon>
        <taxon>Paenibacillus</taxon>
    </lineage>
</organism>
<evidence type="ECO:0000313" key="5">
    <source>
        <dbReference type="EMBL" id="NUU64331.1"/>
    </source>
</evidence>
<evidence type="ECO:0000313" key="6">
    <source>
        <dbReference type="Proteomes" id="UP000564806"/>
    </source>
</evidence>
<keyword evidence="1 5" id="KW-0378">Hydrolase</keyword>
<dbReference type="InterPro" id="IPR013094">
    <property type="entry name" value="AB_hydrolase_3"/>
</dbReference>